<accession>A0A2I0X4A5</accession>
<gene>
    <name evidence="1" type="ORF">MA16_Dca020312</name>
</gene>
<dbReference type="OrthoDB" id="415411at2759"/>
<dbReference type="InterPro" id="IPR002591">
    <property type="entry name" value="Phosphodiest/P_Trfase"/>
</dbReference>
<dbReference type="PANTHER" id="PTHR10151">
    <property type="entry name" value="ECTONUCLEOTIDE PYROPHOSPHATASE/PHOSPHODIESTERASE"/>
    <property type="match status" value="1"/>
</dbReference>
<name>A0A2I0X4A5_9ASPA</name>
<evidence type="ECO:0000313" key="1">
    <source>
        <dbReference type="EMBL" id="PKU82733.1"/>
    </source>
</evidence>
<sequence length="477" mass="53081">MASPSSIPIMLAHQEYNYEETDHEETPTTSLISKPPSLSSPLKNPKSLTLFSLIVVSSLSIFLAFRLISPSFSLSSVKARSLSKLPHPVVIILSFDGFRFGYNLKTSTPNIGRLIAEGTSADEGLIPVFPTLTFPNHYSIATGLFPPYHGIINNYFPDLENPTDWFSASNHDPKWWLGEPLWQTVARNGFNAAGYFWAGTEVKKGAWTCPPKFCPKYNSSTPFFKRVDDILEYFNLPDKEIPILSMVYFEDPDREGHIYGPDHPEITKAVANMDSVVGRLITGLEKRGIFEEVTIILLGDHGMAGICDKKYVFLNELAPWIQIEDNWINSAGTLLTIQPPSGVSSAEIVQKMNEGLSSGKVGNGDMLRVYLKEDLPERFHYAESNRIPAIVGLVEEGYTVESKREKTYECGGSHGYDNLLFSMRTFFVAHGPRFAKGKKIHSFQNIEVYNLVTAILGLKGAPNNGSISFPNSVLLKK</sequence>
<organism evidence="1 2">
    <name type="scientific">Dendrobium catenatum</name>
    <dbReference type="NCBI Taxonomy" id="906689"/>
    <lineage>
        <taxon>Eukaryota</taxon>
        <taxon>Viridiplantae</taxon>
        <taxon>Streptophyta</taxon>
        <taxon>Embryophyta</taxon>
        <taxon>Tracheophyta</taxon>
        <taxon>Spermatophyta</taxon>
        <taxon>Magnoliopsida</taxon>
        <taxon>Liliopsida</taxon>
        <taxon>Asparagales</taxon>
        <taxon>Orchidaceae</taxon>
        <taxon>Epidendroideae</taxon>
        <taxon>Malaxideae</taxon>
        <taxon>Dendrobiinae</taxon>
        <taxon>Dendrobium</taxon>
    </lineage>
</organism>
<dbReference type="PANTHER" id="PTHR10151:SF120">
    <property type="entry name" value="BIS(5'-ADENOSYL)-TRIPHOSPHATASE"/>
    <property type="match status" value="1"/>
</dbReference>
<dbReference type="STRING" id="906689.A0A2I0X4A5"/>
<dbReference type="EMBL" id="KZ502164">
    <property type="protein sequence ID" value="PKU82733.1"/>
    <property type="molecule type" value="Genomic_DNA"/>
</dbReference>
<dbReference type="CDD" id="cd16018">
    <property type="entry name" value="Enpp"/>
    <property type="match status" value="1"/>
</dbReference>
<dbReference type="GO" id="GO:0016787">
    <property type="term" value="F:hydrolase activity"/>
    <property type="evidence" value="ECO:0007669"/>
    <property type="project" value="UniProtKB-ARBA"/>
</dbReference>
<dbReference type="SUPFAM" id="SSF53649">
    <property type="entry name" value="Alkaline phosphatase-like"/>
    <property type="match status" value="1"/>
</dbReference>
<keyword evidence="2" id="KW-1185">Reference proteome</keyword>
<dbReference type="Gene3D" id="3.40.720.10">
    <property type="entry name" value="Alkaline Phosphatase, subunit A"/>
    <property type="match status" value="1"/>
</dbReference>
<reference evidence="1 2" key="1">
    <citation type="journal article" date="2016" name="Sci. Rep.">
        <title>The Dendrobium catenatum Lindl. genome sequence provides insights into polysaccharide synthase, floral development and adaptive evolution.</title>
        <authorList>
            <person name="Zhang G.Q."/>
            <person name="Xu Q."/>
            <person name="Bian C."/>
            <person name="Tsai W.C."/>
            <person name="Yeh C.M."/>
            <person name="Liu K.W."/>
            <person name="Yoshida K."/>
            <person name="Zhang L.S."/>
            <person name="Chang S.B."/>
            <person name="Chen F."/>
            <person name="Shi Y."/>
            <person name="Su Y.Y."/>
            <person name="Zhang Y.Q."/>
            <person name="Chen L.J."/>
            <person name="Yin Y."/>
            <person name="Lin M."/>
            <person name="Huang H."/>
            <person name="Deng H."/>
            <person name="Wang Z.W."/>
            <person name="Zhu S.L."/>
            <person name="Zhao X."/>
            <person name="Deng C."/>
            <person name="Niu S.C."/>
            <person name="Huang J."/>
            <person name="Wang M."/>
            <person name="Liu G.H."/>
            <person name="Yang H.J."/>
            <person name="Xiao X.J."/>
            <person name="Hsiao Y.Y."/>
            <person name="Wu W.L."/>
            <person name="Chen Y.Y."/>
            <person name="Mitsuda N."/>
            <person name="Ohme-Takagi M."/>
            <person name="Luo Y.B."/>
            <person name="Van de Peer Y."/>
            <person name="Liu Z.J."/>
        </authorList>
    </citation>
    <scope>NUCLEOTIDE SEQUENCE [LARGE SCALE GENOMIC DNA]</scope>
    <source>
        <tissue evidence="1">The whole plant</tissue>
    </source>
</reference>
<dbReference type="GO" id="GO:0005773">
    <property type="term" value="C:vacuole"/>
    <property type="evidence" value="ECO:0007669"/>
    <property type="project" value="TreeGrafter"/>
</dbReference>
<proteinExistence type="predicted"/>
<dbReference type="AlphaFoldDB" id="A0A2I0X4A5"/>
<dbReference type="Proteomes" id="UP000233837">
    <property type="component" value="Unassembled WGS sequence"/>
</dbReference>
<protein>
    <recommendedName>
        <fullName evidence="3">Ectonucleotide pyrophosphatase/phosphodiesterase family member 3</fullName>
    </recommendedName>
</protein>
<dbReference type="InterPro" id="IPR017850">
    <property type="entry name" value="Alkaline_phosphatase_core_sf"/>
</dbReference>
<evidence type="ECO:0000313" key="2">
    <source>
        <dbReference type="Proteomes" id="UP000233837"/>
    </source>
</evidence>
<reference evidence="1 2" key="2">
    <citation type="journal article" date="2017" name="Nature">
        <title>The Apostasia genome and the evolution of orchids.</title>
        <authorList>
            <person name="Zhang G.Q."/>
            <person name="Liu K.W."/>
            <person name="Li Z."/>
            <person name="Lohaus R."/>
            <person name="Hsiao Y.Y."/>
            <person name="Niu S.C."/>
            <person name="Wang J.Y."/>
            <person name="Lin Y.C."/>
            <person name="Xu Q."/>
            <person name="Chen L.J."/>
            <person name="Yoshida K."/>
            <person name="Fujiwara S."/>
            <person name="Wang Z.W."/>
            <person name="Zhang Y.Q."/>
            <person name="Mitsuda N."/>
            <person name="Wang M."/>
            <person name="Liu G.H."/>
            <person name="Pecoraro L."/>
            <person name="Huang H.X."/>
            <person name="Xiao X.J."/>
            <person name="Lin M."/>
            <person name="Wu X.Y."/>
            <person name="Wu W.L."/>
            <person name="Chen Y.Y."/>
            <person name="Chang S.B."/>
            <person name="Sakamoto S."/>
            <person name="Ohme-Takagi M."/>
            <person name="Yagi M."/>
            <person name="Zeng S.J."/>
            <person name="Shen C.Y."/>
            <person name="Yeh C.M."/>
            <person name="Luo Y.B."/>
            <person name="Tsai W.C."/>
            <person name="Van de Peer Y."/>
            <person name="Liu Z.J."/>
        </authorList>
    </citation>
    <scope>NUCLEOTIDE SEQUENCE [LARGE SCALE GENOMIC DNA]</scope>
    <source>
        <tissue evidence="1">The whole plant</tissue>
    </source>
</reference>
<dbReference type="Pfam" id="PF01663">
    <property type="entry name" value="Phosphodiest"/>
    <property type="match status" value="1"/>
</dbReference>
<evidence type="ECO:0008006" key="3">
    <source>
        <dbReference type="Google" id="ProtNLM"/>
    </source>
</evidence>